<organism evidence="3 4">
    <name type="scientific">Aureobasidium pullulans</name>
    <name type="common">Black yeast</name>
    <name type="synonym">Pullularia pullulans</name>
    <dbReference type="NCBI Taxonomy" id="5580"/>
    <lineage>
        <taxon>Eukaryota</taxon>
        <taxon>Fungi</taxon>
        <taxon>Dikarya</taxon>
        <taxon>Ascomycota</taxon>
        <taxon>Pezizomycotina</taxon>
        <taxon>Dothideomycetes</taxon>
        <taxon>Dothideomycetidae</taxon>
        <taxon>Dothideales</taxon>
        <taxon>Saccotheciaceae</taxon>
        <taxon>Aureobasidium</taxon>
    </lineage>
</organism>
<feature type="region of interest" description="Disordered" evidence="1">
    <location>
        <begin position="49"/>
        <end position="77"/>
    </location>
</feature>
<reference evidence="3 4" key="1">
    <citation type="submission" date="2018-10" db="EMBL/GenBank/DDBJ databases">
        <title>Fifty Aureobasidium pullulans genomes reveal a recombining polyextremotolerant generalist.</title>
        <authorList>
            <person name="Gostincar C."/>
            <person name="Turk M."/>
            <person name="Zajc J."/>
            <person name="Gunde-Cimerman N."/>
        </authorList>
    </citation>
    <scope>NUCLEOTIDE SEQUENCE [LARGE SCALE GENOMIC DNA]</scope>
    <source>
        <strain evidence="3 4">EXF-1645</strain>
    </source>
</reference>
<sequence length="703" mass="79491">MLNTAASSPFMVLPNQKVPSDRHETFEYPLAPRFGTKHGYERLKEQRLAAHQAGPTDAAVNLDGDSTVSSNTPQPNLGEGMEGDLQTLGEVTCPYCLDALPTGQVIEERRWRDHILSDLDPYICLIEGCTQPDVLYTSSDAWVNHLRQHNRYWRCLPHRDSGTFKAREDYIQHLRIQHKMNLHDTKLRALANRNVRYTADLFSSCPLCSDDTTTGDRLLEHITGHLVSLALISLPIIHEGGPGEVAGKKAGFDISQPLSGATVQNLSEDKAATLSDAETLEHNKLDSNARMNTDDVKARTPMQGTVNDLFLQSLLQHQKDVPSSSVQQSEFDFTLERFLKDVPKLHWMHWDRTKGPAVGLDYEPMPKASKFDVMVGWTSHSYTEKIQLVTADDQIIDVAAKIMRAANVEALRNRFDTFKSLRHKHISAVLGNFCLLNKEDKLEYGFLEFPLAGLVLDDLLEEISGYNRYHEQQSLSWSPHHSTRKLLPYFACLCKTLMYLREQPRPIKHRGIKPSKILIDQADNVILTGFDMSQALDRIQDIIRYGTSDGRVVYSPYDIWQYFADNDLEDGLKGLEWDVISLGFVFLEMATVSFGKTLAEMRANMTRSFGIGTNLVKVSYSKALVTGKVDQWLDVLEKTATSTPWKTPQQFAHMTKGRPDYVKGFLDAIRGMLFVNRNDRDPLEQAWMVFGCLSTHCPSPWSA</sequence>
<dbReference type="Gene3D" id="1.10.510.10">
    <property type="entry name" value="Transferase(Phosphotransferase) domain 1"/>
    <property type="match status" value="1"/>
</dbReference>
<gene>
    <name evidence="3" type="ORF">D6C78_09745</name>
</gene>
<name>A0A4T0BA91_AURPU</name>
<dbReference type="InterPro" id="IPR000719">
    <property type="entry name" value="Prot_kinase_dom"/>
</dbReference>
<dbReference type="AlphaFoldDB" id="A0A4T0BA91"/>
<dbReference type="PANTHER" id="PTHR35391">
    <property type="entry name" value="C2H2-TYPE DOMAIN-CONTAINING PROTEIN-RELATED"/>
    <property type="match status" value="1"/>
</dbReference>
<dbReference type="EMBL" id="QZBZ01000371">
    <property type="protein sequence ID" value="TIA30208.1"/>
    <property type="molecule type" value="Genomic_DNA"/>
</dbReference>
<evidence type="ECO:0000256" key="1">
    <source>
        <dbReference type="SAM" id="MobiDB-lite"/>
    </source>
</evidence>
<accession>A0A4T0BA91</accession>
<dbReference type="GO" id="GO:0005524">
    <property type="term" value="F:ATP binding"/>
    <property type="evidence" value="ECO:0007669"/>
    <property type="project" value="InterPro"/>
</dbReference>
<dbReference type="GO" id="GO:0004672">
    <property type="term" value="F:protein kinase activity"/>
    <property type="evidence" value="ECO:0007669"/>
    <property type="project" value="InterPro"/>
</dbReference>
<feature type="compositionally biased region" description="Polar residues" evidence="1">
    <location>
        <begin position="64"/>
        <end position="75"/>
    </location>
</feature>
<keyword evidence="3" id="KW-0418">Kinase</keyword>
<dbReference type="SMART" id="SM00220">
    <property type="entry name" value="S_TKc"/>
    <property type="match status" value="1"/>
</dbReference>
<dbReference type="Proteomes" id="UP000308724">
    <property type="component" value="Unassembled WGS sequence"/>
</dbReference>
<feature type="domain" description="Protein kinase" evidence="2">
    <location>
        <begin position="369"/>
        <end position="702"/>
    </location>
</feature>
<evidence type="ECO:0000313" key="3">
    <source>
        <dbReference type="EMBL" id="TIA30208.1"/>
    </source>
</evidence>
<keyword evidence="3" id="KW-0808">Transferase</keyword>
<protein>
    <submittedName>
        <fullName evidence="3">Kinase-like protein</fullName>
    </submittedName>
</protein>
<comment type="caution">
    <text evidence="3">The sequence shown here is derived from an EMBL/GenBank/DDBJ whole genome shotgun (WGS) entry which is preliminary data.</text>
</comment>
<dbReference type="PROSITE" id="PS50011">
    <property type="entry name" value="PROTEIN_KINASE_DOM"/>
    <property type="match status" value="1"/>
</dbReference>
<dbReference type="PANTHER" id="PTHR35391:SF7">
    <property type="entry name" value="C2H2-TYPE DOMAIN-CONTAINING PROTEIN"/>
    <property type="match status" value="1"/>
</dbReference>
<evidence type="ECO:0000259" key="2">
    <source>
        <dbReference type="PROSITE" id="PS50011"/>
    </source>
</evidence>
<evidence type="ECO:0000313" key="4">
    <source>
        <dbReference type="Proteomes" id="UP000308724"/>
    </source>
</evidence>
<dbReference type="SUPFAM" id="SSF56112">
    <property type="entry name" value="Protein kinase-like (PK-like)"/>
    <property type="match status" value="1"/>
</dbReference>
<dbReference type="InterPro" id="IPR011009">
    <property type="entry name" value="Kinase-like_dom_sf"/>
</dbReference>
<proteinExistence type="predicted"/>